<dbReference type="EMBL" id="JACHEB010000013">
    <property type="protein sequence ID" value="MBB5331123.1"/>
    <property type="molecule type" value="Genomic_DNA"/>
</dbReference>
<proteinExistence type="predicted"/>
<name>A0A9X0QJ02_9BACT</name>
<dbReference type="Proteomes" id="UP000535182">
    <property type="component" value="Unassembled WGS sequence"/>
</dbReference>
<dbReference type="RefSeq" id="WP_183981002.1">
    <property type="nucleotide sequence ID" value="NZ_JACHEB010000013.1"/>
</dbReference>
<dbReference type="NCBIfam" id="TIGR02595">
    <property type="entry name" value="PEP_CTERM"/>
    <property type="match status" value="1"/>
</dbReference>
<gene>
    <name evidence="3" type="ORF">HDF14_004761</name>
</gene>
<dbReference type="InterPro" id="IPR013424">
    <property type="entry name" value="Ice-binding_C"/>
</dbReference>
<feature type="domain" description="Ice-binding protein C-terminal" evidence="2">
    <location>
        <begin position="153"/>
        <end position="176"/>
    </location>
</feature>
<feature type="chain" id="PRO_5040843887" description="Ice-binding protein C-terminal domain-containing protein" evidence="1">
    <location>
        <begin position="24"/>
        <end position="187"/>
    </location>
</feature>
<evidence type="ECO:0000256" key="1">
    <source>
        <dbReference type="SAM" id="SignalP"/>
    </source>
</evidence>
<accession>A0A9X0QJ02</accession>
<keyword evidence="4" id="KW-1185">Reference proteome</keyword>
<comment type="caution">
    <text evidence="3">The sequence shown here is derived from an EMBL/GenBank/DDBJ whole genome shotgun (WGS) entry which is preliminary data.</text>
</comment>
<protein>
    <recommendedName>
        <fullName evidence="2">Ice-binding protein C-terminal domain-containing protein</fullName>
    </recommendedName>
</protein>
<evidence type="ECO:0000313" key="4">
    <source>
        <dbReference type="Proteomes" id="UP000535182"/>
    </source>
</evidence>
<dbReference type="AlphaFoldDB" id="A0A9X0QJ02"/>
<dbReference type="Pfam" id="PF07589">
    <property type="entry name" value="PEP-CTERM"/>
    <property type="match status" value="1"/>
</dbReference>
<keyword evidence="1" id="KW-0732">Signal</keyword>
<sequence>MRKIVFPLTLLASALVLPLTARADTIDDFVITGNGLDVTFSLPASPPGNESTCPTGIITSCLPGSETAFIVSTLVTTNGVSAMESIDFPTLRFGGGLSLGLVPGRLFGPTLFAPDAANPTFLTGTFDLGAINPKGDPPVLDYSLSITPETTAQTPEPSTLGLFGTGVLGLIGIARKRLGSGSGSAAN</sequence>
<evidence type="ECO:0000259" key="2">
    <source>
        <dbReference type="Pfam" id="PF07589"/>
    </source>
</evidence>
<feature type="signal peptide" evidence="1">
    <location>
        <begin position="1"/>
        <end position="23"/>
    </location>
</feature>
<organism evidence="3 4">
    <name type="scientific">Tunturiibacter gelidiferens</name>
    <dbReference type="NCBI Taxonomy" id="3069689"/>
    <lineage>
        <taxon>Bacteria</taxon>
        <taxon>Pseudomonadati</taxon>
        <taxon>Acidobacteriota</taxon>
        <taxon>Terriglobia</taxon>
        <taxon>Terriglobales</taxon>
        <taxon>Acidobacteriaceae</taxon>
        <taxon>Tunturiibacter</taxon>
    </lineage>
</organism>
<evidence type="ECO:0000313" key="3">
    <source>
        <dbReference type="EMBL" id="MBB5331123.1"/>
    </source>
</evidence>
<reference evidence="3 4" key="1">
    <citation type="submission" date="2020-08" db="EMBL/GenBank/DDBJ databases">
        <title>Genomic Encyclopedia of Type Strains, Phase IV (KMG-V): Genome sequencing to study the core and pangenomes of soil and plant-associated prokaryotes.</title>
        <authorList>
            <person name="Whitman W."/>
        </authorList>
    </citation>
    <scope>NUCLEOTIDE SEQUENCE [LARGE SCALE GENOMIC DNA]</scope>
    <source>
        <strain evidence="3 4">X5P2</strain>
    </source>
</reference>